<evidence type="ECO:0000256" key="3">
    <source>
        <dbReference type="ARBA" id="ARBA00022840"/>
    </source>
</evidence>
<evidence type="ECO:0000256" key="1">
    <source>
        <dbReference type="ARBA" id="ARBA00022598"/>
    </source>
</evidence>
<keyword evidence="2 4" id="KW-0547">Nucleotide-binding</keyword>
<dbReference type="RefSeq" id="WP_132114039.1">
    <property type="nucleotide sequence ID" value="NZ_SLWS01000002.1"/>
</dbReference>
<feature type="domain" description="ATP-grasp" evidence="5">
    <location>
        <begin position="126"/>
        <end position="322"/>
    </location>
</feature>
<dbReference type="PROSITE" id="PS50975">
    <property type="entry name" value="ATP_GRASP"/>
    <property type="match status" value="1"/>
</dbReference>
<dbReference type="OrthoDB" id="6964321at2"/>
<evidence type="ECO:0000256" key="2">
    <source>
        <dbReference type="ARBA" id="ARBA00022741"/>
    </source>
</evidence>
<dbReference type="SUPFAM" id="SSF56059">
    <property type="entry name" value="Glutathione synthetase ATP-binding domain-like"/>
    <property type="match status" value="1"/>
</dbReference>
<dbReference type="Proteomes" id="UP000295680">
    <property type="component" value="Unassembled WGS sequence"/>
</dbReference>
<sequence>MTSAVVNTVQEPLRTLTGSVVLVDGVLNGRPFKKVCADAGLPVVGVYTIERCRLDAMAADHASGDAMALYDNGSVDITACVTGRVAAVIPATEPAVHRAALLARHWGVPANSVETAYACRDKRAMRRRASARGLRVPRFFAVRDVKDIPAAVRRVGLPAIVKPATGAASHNVILVRGPADLDRVRRAQRYDLFGGVIDEWLVEEYVRGREFAINTFSFGGRHVVVDAWEYRQPSDADYDNPYWDFVQLGPRDQMRGRLARFARQVLSGFEVHIGPAHIEAKLGPDGLVLIEIGARLPGAGIPEMWERYSDLRAYQDTLAGYLGHVPKVMDSPPVFTHRVGMCFIRNQGPPGVLRRLNGVDEAVRIPGVAEVITHWHPGDTVPTTRDLGTELAKVRLAVPPGLSIVDVAGRVRETISVDVEPV</sequence>
<dbReference type="InterPro" id="IPR013815">
    <property type="entry name" value="ATP_grasp_subdomain_1"/>
</dbReference>
<keyword evidence="1" id="KW-0436">Ligase</keyword>
<evidence type="ECO:0000313" key="6">
    <source>
        <dbReference type="EMBL" id="TCO62344.1"/>
    </source>
</evidence>
<dbReference type="Gene3D" id="3.30.1490.20">
    <property type="entry name" value="ATP-grasp fold, A domain"/>
    <property type="match status" value="1"/>
</dbReference>
<organism evidence="6 7">
    <name type="scientific">Actinocrispum wychmicini</name>
    <dbReference type="NCBI Taxonomy" id="1213861"/>
    <lineage>
        <taxon>Bacteria</taxon>
        <taxon>Bacillati</taxon>
        <taxon>Actinomycetota</taxon>
        <taxon>Actinomycetes</taxon>
        <taxon>Pseudonocardiales</taxon>
        <taxon>Pseudonocardiaceae</taxon>
        <taxon>Actinocrispum</taxon>
    </lineage>
</organism>
<dbReference type="InterPro" id="IPR011761">
    <property type="entry name" value="ATP-grasp"/>
</dbReference>
<keyword evidence="3 4" id="KW-0067">ATP-binding</keyword>
<keyword evidence="7" id="KW-1185">Reference proteome</keyword>
<dbReference type="AlphaFoldDB" id="A0A4R2JS00"/>
<dbReference type="InterPro" id="IPR040570">
    <property type="entry name" value="LAL_C2"/>
</dbReference>
<dbReference type="Gene3D" id="3.40.50.20">
    <property type="match status" value="1"/>
</dbReference>
<comment type="caution">
    <text evidence="6">The sequence shown here is derived from an EMBL/GenBank/DDBJ whole genome shotgun (WGS) entry which is preliminary data.</text>
</comment>
<dbReference type="InterPro" id="IPR052032">
    <property type="entry name" value="ATP-dep_AA_Ligase"/>
</dbReference>
<dbReference type="EMBL" id="SLWS01000002">
    <property type="protein sequence ID" value="TCO62344.1"/>
    <property type="molecule type" value="Genomic_DNA"/>
</dbReference>
<dbReference type="Pfam" id="PF18603">
    <property type="entry name" value="LAL_C2"/>
    <property type="match status" value="1"/>
</dbReference>
<dbReference type="Pfam" id="PF13535">
    <property type="entry name" value="ATP-grasp_4"/>
    <property type="match status" value="1"/>
</dbReference>
<dbReference type="GO" id="GO:0016874">
    <property type="term" value="F:ligase activity"/>
    <property type="evidence" value="ECO:0007669"/>
    <property type="project" value="UniProtKB-KW"/>
</dbReference>
<evidence type="ECO:0000259" key="5">
    <source>
        <dbReference type="PROSITE" id="PS50975"/>
    </source>
</evidence>
<evidence type="ECO:0000256" key="4">
    <source>
        <dbReference type="PROSITE-ProRule" id="PRU00409"/>
    </source>
</evidence>
<name>A0A4R2JS00_9PSEU</name>
<reference evidence="6 7" key="1">
    <citation type="submission" date="2019-03" db="EMBL/GenBank/DDBJ databases">
        <title>Genomic Encyclopedia of Type Strains, Phase IV (KMG-IV): sequencing the most valuable type-strain genomes for metagenomic binning, comparative biology and taxonomic classification.</title>
        <authorList>
            <person name="Goeker M."/>
        </authorList>
    </citation>
    <scope>NUCLEOTIDE SEQUENCE [LARGE SCALE GENOMIC DNA]</scope>
    <source>
        <strain evidence="6 7">DSM 45934</strain>
    </source>
</reference>
<dbReference type="PANTHER" id="PTHR43585:SF2">
    <property type="entry name" value="ATP-GRASP ENZYME FSQD"/>
    <property type="match status" value="1"/>
</dbReference>
<dbReference type="GO" id="GO:0046872">
    <property type="term" value="F:metal ion binding"/>
    <property type="evidence" value="ECO:0007669"/>
    <property type="project" value="InterPro"/>
</dbReference>
<gene>
    <name evidence="6" type="ORF">EV192_102481</name>
</gene>
<dbReference type="Gene3D" id="3.30.470.20">
    <property type="entry name" value="ATP-grasp fold, B domain"/>
    <property type="match status" value="1"/>
</dbReference>
<dbReference type="GO" id="GO:0005524">
    <property type="term" value="F:ATP binding"/>
    <property type="evidence" value="ECO:0007669"/>
    <property type="project" value="UniProtKB-UniRule"/>
</dbReference>
<dbReference type="PANTHER" id="PTHR43585">
    <property type="entry name" value="FUMIPYRROLE BIOSYNTHESIS PROTEIN C"/>
    <property type="match status" value="1"/>
</dbReference>
<evidence type="ECO:0000313" key="7">
    <source>
        <dbReference type="Proteomes" id="UP000295680"/>
    </source>
</evidence>
<proteinExistence type="predicted"/>
<accession>A0A4R2JS00</accession>
<protein>
    <submittedName>
        <fullName evidence="6">Biotin carboxylase</fullName>
    </submittedName>
</protein>